<accession>A0A0D2M5Q0</accession>
<dbReference type="EMBL" id="KN817588">
    <property type="protein sequence ID" value="KJA18518.1"/>
    <property type="molecule type" value="Genomic_DNA"/>
</dbReference>
<protein>
    <submittedName>
        <fullName evidence="1">Uncharacterized protein</fullName>
    </submittedName>
</protein>
<name>A0A0D2M5Q0_HYPSF</name>
<evidence type="ECO:0000313" key="2">
    <source>
        <dbReference type="Proteomes" id="UP000054270"/>
    </source>
</evidence>
<proteinExistence type="predicted"/>
<reference evidence="2" key="1">
    <citation type="submission" date="2014-04" db="EMBL/GenBank/DDBJ databases">
        <title>Evolutionary Origins and Diversification of the Mycorrhizal Mutualists.</title>
        <authorList>
            <consortium name="DOE Joint Genome Institute"/>
            <consortium name="Mycorrhizal Genomics Consortium"/>
            <person name="Kohler A."/>
            <person name="Kuo A."/>
            <person name="Nagy L.G."/>
            <person name="Floudas D."/>
            <person name="Copeland A."/>
            <person name="Barry K.W."/>
            <person name="Cichocki N."/>
            <person name="Veneault-Fourrey C."/>
            <person name="LaButti K."/>
            <person name="Lindquist E.A."/>
            <person name="Lipzen A."/>
            <person name="Lundell T."/>
            <person name="Morin E."/>
            <person name="Murat C."/>
            <person name="Riley R."/>
            <person name="Ohm R."/>
            <person name="Sun H."/>
            <person name="Tunlid A."/>
            <person name="Henrissat B."/>
            <person name="Grigoriev I.V."/>
            <person name="Hibbett D.S."/>
            <person name="Martin F."/>
        </authorList>
    </citation>
    <scope>NUCLEOTIDE SEQUENCE [LARGE SCALE GENOMIC DNA]</scope>
    <source>
        <strain evidence="2">FD-334 SS-4</strain>
    </source>
</reference>
<organism evidence="1 2">
    <name type="scientific">Hypholoma sublateritium (strain FD-334 SS-4)</name>
    <dbReference type="NCBI Taxonomy" id="945553"/>
    <lineage>
        <taxon>Eukaryota</taxon>
        <taxon>Fungi</taxon>
        <taxon>Dikarya</taxon>
        <taxon>Basidiomycota</taxon>
        <taxon>Agaricomycotina</taxon>
        <taxon>Agaricomycetes</taxon>
        <taxon>Agaricomycetidae</taxon>
        <taxon>Agaricales</taxon>
        <taxon>Agaricineae</taxon>
        <taxon>Strophariaceae</taxon>
        <taxon>Hypholoma</taxon>
    </lineage>
</organism>
<evidence type="ECO:0000313" key="1">
    <source>
        <dbReference type="EMBL" id="KJA18518.1"/>
    </source>
</evidence>
<dbReference type="Proteomes" id="UP000054270">
    <property type="component" value="Unassembled WGS sequence"/>
</dbReference>
<sequence>MCYAPRRRCACTQNRSDGAVRCTPGDAACVTAGREIKRGEGGMRCGAVKRCAGRMREALGPCAYRSPGPASARALPTRAAPVHTFSIRSSRIALPVFGAPRCLCPPTISHHGVVGHSRFRQPADPSLAVYAVPVRRGRRVRAMRASVCVPCELCSPHPVASSLRSSSMTNEKVGGGVVVRNTQVNREMRNVACGKIDHV</sequence>
<keyword evidence="2" id="KW-1185">Reference proteome</keyword>
<gene>
    <name evidence="1" type="ORF">HYPSUDRAFT_954988</name>
</gene>
<dbReference type="AlphaFoldDB" id="A0A0D2M5Q0"/>